<organism evidence="1 2">
    <name type="scientific">Bauhinia variegata</name>
    <name type="common">Purple orchid tree</name>
    <name type="synonym">Phanera variegata</name>
    <dbReference type="NCBI Taxonomy" id="167791"/>
    <lineage>
        <taxon>Eukaryota</taxon>
        <taxon>Viridiplantae</taxon>
        <taxon>Streptophyta</taxon>
        <taxon>Embryophyta</taxon>
        <taxon>Tracheophyta</taxon>
        <taxon>Spermatophyta</taxon>
        <taxon>Magnoliopsida</taxon>
        <taxon>eudicotyledons</taxon>
        <taxon>Gunneridae</taxon>
        <taxon>Pentapetalae</taxon>
        <taxon>rosids</taxon>
        <taxon>fabids</taxon>
        <taxon>Fabales</taxon>
        <taxon>Fabaceae</taxon>
        <taxon>Cercidoideae</taxon>
        <taxon>Cercideae</taxon>
        <taxon>Bauhiniinae</taxon>
        <taxon>Bauhinia</taxon>
    </lineage>
</organism>
<accession>A0ACB9PVD4</accession>
<name>A0ACB9PVD4_BAUVA</name>
<reference evidence="1 2" key="1">
    <citation type="journal article" date="2022" name="DNA Res.">
        <title>Chromosomal-level genome assembly of the orchid tree Bauhinia variegata (Leguminosae; Cercidoideae) supports the allotetraploid origin hypothesis of Bauhinia.</title>
        <authorList>
            <person name="Zhong Y."/>
            <person name="Chen Y."/>
            <person name="Zheng D."/>
            <person name="Pang J."/>
            <person name="Liu Y."/>
            <person name="Luo S."/>
            <person name="Meng S."/>
            <person name="Qian L."/>
            <person name="Wei D."/>
            <person name="Dai S."/>
            <person name="Zhou R."/>
        </authorList>
    </citation>
    <scope>NUCLEOTIDE SEQUENCE [LARGE SCALE GENOMIC DNA]</scope>
    <source>
        <strain evidence="1">BV-YZ2020</strain>
    </source>
</reference>
<dbReference type="Proteomes" id="UP000828941">
    <property type="component" value="Chromosome 3"/>
</dbReference>
<evidence type="ECO:0000313" key="2">
    <source>
        <dbReference type="Proteomes" id="UP000828941"/>
    </source>
</evidence>
<protein>
    <submittedName>
        <fullName evidence="1">Uncharacterized protein</fullName>
    </submittedName>
</protein>
<keyword evidence="2" id="KW-1185">Reference proteome</keyword>
<gene>
    <name evidence="1" type="ORF">L6164_006153</name>
</gene>
<dbReference type="EMBL" id="CM039428">
    <property type="protein sequence ID" value="KAI4351844.1"/>
    <property type="molecule type" value="Genomic_DNA"/>
</dbReference>
<proteinExistence type="predicted"/>
<evidence type="ECO:0000313" key="1">
    <source>
        <dbReference type="EMBL" id="KAI4351844.1"/>
    </source>
</evidence>
<comment type="caution">
    <text evidence="1">The sequence shown here is derived from an EMBL/GenBank/DDBJ whole genome shotgun (WGS) entry which is preliminary data.</text>
</comment>
<sequence length="331" mass="37219">MSEPQTEPICTVDPYQYLHITLNPDGTITRLPILPTIPATPDIDDHNPATVLSKDLTLNPNTKTWLRIFLPRKALDHSLSSSKKLPLIVFYQGGGFVILSASSSVNHDFCYKLAELLTAVVVSIDYRKAPEQRLPAAYDDGVEVLQWLKTTDEKWVREFADLSNCYLMGSSSGGNIVHHVGLRVSTRVHEFDHLKIKGLILHQPFFGGSRRSESELRLVNDQIVPLSGSDLMWEFALPIGADRDHEYSNPMVGKDGVDQFDVIKRLGLRILMTVVNGDPLIDRQMEFVKALKKKGVQVEELYGEGYHSIEFFDQNKAEALFHAIKDFIGNC</sequence>